<gene>
    <name evidence="10" type="ORF">SAMN05660350_00915</name>
</gene>
<dbReference type="AlphaFoldDB" id="A0A1M7SMY9"/>
<accession>A0A1M7SMY9</accession>
<dbReference type="InterPro" id="IPR000515">
    <property type="entry name" value="MetI-like"/>
</dbReference>
<dbReference type="GO" id="GO:0048473">
    <property type="term" value="P:D-methionine transmembrane transport"/>
    <property type="evidence" value="ECO:0007669"/>
    <property type="project" value="TreeGrafter"/>
</dbReference>
<dbReference type="PROSITE" id="PS50928">
    <property type="entry name" value="ABC_TM1"/>
    <property type="match status" value="1"/>
</dbReference>
<proteinExistence type="inferred from homology"/>
<dbReference type="OrthoDB" id="9793490at2"/>
<dbReference type="PANTHER" id="PTHR30450">
    <property type="entry name" value="ABC TRANSPORTER PERMEASE"/>
    <property type="match status" value="1"/>
</dbReference>
<dbReference type="SUPFAM" id="SSF161098">
    <property type="entry name" value="MetI-like"/>
    <property type="match status" value="1"/>
</dbReference>
<keyword evidence="5 8" id="KW-0812">Transmembrane</keyword>
<keyword evidence="3 8" id="KW-0813">Transport</keyword>
<name>A0A1M7SMY9_9ACTN</name>
<keyword evidence="6 8" id="KW-1133">Transmembrane helix</keyword>
<evidence type="ECO:0000256" key="2">
    <source>
        <dbReference type="ARBA" id="ARBA00007069"/>
    </source>
</evidence>
<feature type="transmembrane region" description="Helical" evidence="8">
    <location>
        <begin position="84"/>
        <end position="107"/>
    </location>
</feature>
<feature type="transmembrane region" description="Helical" evidence="8">
    <location>
        <begin position="190"/>
        <end position="208"/>
    </location>
</feature>
<evidence type="ECO:0000256" key="1">
    <source>
        <dbReference type="ARBA" id="ARBA00004651"/>
    </source>
</evidence>
<protein>
    <submittedName>
        <fullName evidence="10">D-methionine transport system permease protein</fullName>
    </submittedName>
</protein>
<dbReference type="FunFam" id="1.10.3720.10:FF:000002">
    <property type="entry name" value="D-methionine ABC transporter permease MetI"/>
    <property type="match status" value="1"/>
</dbReference>
<dbReference type="Proteomes" id="UP000184428">
    <property type="component" value="Unassembled WGS sequence"/>
</dbReference>
<sequence>MSDWARIYPQLIEATGETLYMVGVAAVLTVVFGVPLGILLTVSAPGALAPRPLLNRFLGLVVNLGRSLPFIILLFLVAPVTRGIVGTTIGSTAAIVPLTIGAVPFLARLVETSLREVAAGKVEAAMSMGARRRDVVRTVLLPEARPSLIAGTTVTVVALISYSAMAGAVGGGGLGDFAIRFGYQQFRTDITLLTVVLLLVIVQALQWAGDHWARRLAHV</sequence>
<evidence type="ECO:0000256" key="4">
    <source>
        <dbReference type="ARBA" id="ARBA00022475"/>
    </source>
</evidence>
<dbReference type="Gene3D" id="1.10.3720.10">
    <property type="entry name" value="MetI-like"/>
    <property type="match status" value="1"/>
</dbReference>
<dbReference type="EMBL" id="FRDM01000003">
    <property type="protein sequence ID" value="SHN59808.1"/>
    <property type="molecule type" value="Genomic_DNA"/>
</dbReference>
<evidence type="ECO:0000259" key="9">
    <source>
        <dbReference type="PROSITE" id="PS50928"/>
    </source>
</evidence>
<evidence type="ECO:0000313" key="10">
    <source>
        <dbReference type="EMBL" id="SHN59808.1"/>
    </source>
</evidence>
<feature type="transmembrane region" description="Helical" evidence="8">
    <location>
        <begin position="20"/>
        <end position="45"/>
    </location>
</feature>
<dbReference type="InterPro" id="IPR051322">
    <property type="entry name" value="AA_ABC_Transporter_Permease"/>
</dbReference>
<organism evidence="10 11">
    <name type="scientific">Geodermatophilus obscurus</name>
    <dbReference type="NCBI Taxonomy" id="1861"/>
    <lineage>
        <taxon>Bacteria</taxon>
        <taxon>Bacillati</taxon>
        <taxon>Actinomycetota</taxon>
        <taxon>Actinomycetes</taxon>
        <taxon>Geodermatophilales</taxon>
        <taxon>Geodermatophilaceae</taxon>
        <taxon>Geodermatophilus</taxon>
    </lineage>
</organism>
<evidence type="ECO:0000256" key="6">
    <source>
        <dbReference type="ARBA" id="ARBA00022989"/>
    </source>
</evidence>
<feature type="domain" description="ABC transmembrane type-1" evidence="9">
    <location>
        <begin position="15"/>
        <end position="205"/>
    </location>
</feature>
<evidence type="ECO:0000313" key="11">
    <source>
        <dbReference type="Proteomes" id="UP000184428"/>
    </source>
</evidence>
<comment type="similarity">
    <text evidence="2">Belongs to the binding-protein-dependent transport system permease family. CysTW subfamily.</text>
</comment>
<dbReference type="RefSeq" id="WP_072914102.1">
    <property type="nucleotide sequence ID" value="NZ_FRDM01000003.1"/>
</dbReference>
<dbReference type="CDD" id="cd06261">
    <property type="entry name" value="TM_PBP2"/>
    <property type="match status" value="1"/>
</dbReference>
<evidence type="ECO:0000256" key="3">
    <source>
        <dbReference type="ARBA" id="ARBA00022448"/>
    </source>
</evidence>
<evidence type="ECO:0000256" key="8">
    <source>
        <dbReference type="RuleBase" id="RU363032"/>
    </source>
</evidence>
<dbReference type="PANTHER" id="PTHR30450:SF1">
    <property type="entry name" value="D-METHIONINE TRANSPORT SYSTEM PERMEASE PROTEIN METI-RELATED"/>
    <property type="match status" value="1"/>
</dbReference>
<reference evidence="10 11" key="1">
    <citation type="submission" date="2016-12" db="EMBL/GenBank/DDBJ databases">
        <authorList>
            <person name="Song W.-J."/>
            <person name="Kurnit D.M."/>
        </authorList>
    </citation>
    <scope>NUCLEOTIDE SEQUENCE [LARGE SCALE GENOMIC DNA]</scope>
    <source>
        <strain evidence="10 11">DSM 43162</strain>
    </source>
</reference>
<comment type="subcellular location">
    <subcellularLocation>
        <location evidence="1 8">Cell membrane</location>
        <topology evidence="1 8">Multi-pass membrane protein</topology>
    </subcellularLocation>
</comment>
<dbReference type="GO" id="GO:0005886">
    <property type="term" value="C:plasma membrane"/>
    <property type="evidence" value="ECO:0007669"/>
    <property type="project" value="UniProtKB-SubCell"/>
</dbReference>
<evidence type="ECO:0000256" key="5">
    <source>
        <dbReference type="ARBA" id="ARBA00022692"/>
    </source>
</evidence>
<evidence type="ECO:0000256" key="7">
    <source>
        <dbReference type="ARBA" id="ARBA00023136"/>
    </source>
</evidence>
<keyword evidence="7 8" id="KW-0472">Membrane</keyword>
<feature type="transmembrane region" description="Helical" evidence="8">
    <location>
        <begin position="57"/>
        <end position="78"/>
    </location>
</feature>
<feature type="transmembrane region" description="Helical" evidence="8">
    <location>
        <begin position="147"/>
        <end position="170"/>
    </location>
</feature>
<dbReference type="Pfam" id="PF00528">
    <property type="entry name" value="BPD_transp_1"/>
    <property type="match status" value="1"/>
</dbReference>
<dbReference type="InterPro" id="IPR035906">
    <property type="entry name" value="MetI-like_sf"/>
</dbReference>
<keyword evidence="4" id="KW-1003">Cell membrane</keyword>